<dbReference type="RefSeq" id="WP_281242614.1">
    <property type="nucleotide sequence ID" value="NZ_FOCI01000025.1"/>
</dbReference>
<feature type="transmembrane region" description="Helical" evidence="1">
    <location>
        <begin position="22"/>
        <end position="40"/>
    </location>
</feature>
<gene>
    <name evidence="2" type="ORF">SAMN04488003_12514</name>
</gene>
<evidence type="ECO:0000313" key="3">
    <source>
        <dbReference type="Proteomes" id="UP000199585"/>
    </source>
</evidence>
<dbReference type="Proteomes" id="UP000199585">
    <property type="component" value="Unassembled WGS sequence"/>
</dbReference>
<protein>
    <submittedName>
        <fullName evidence="2">Uncharacterized protein</fullName>
    </submittedName>
</protein>
<reference evidence="2 3" key="1">
    <citation type="submission" date="2016-10" db="EMBL/GenBank/DDBJ databases">
        <authorList>
            <person name="de Groot N.N."/>
        </authorList>
    </citation>
    <scope>NUCLEOTIDE SEQUENCE [LARGE SCALE GENOMIC DNA]</scope>
    <source>
        <strain evidence="2 3">DSM 16213</strain>
    </source>
</reference>
<dbReference type="STRING" id="245187.SAMN04488003_12514"/>
<keyword evidence="1" id="KW-0812">Transmembrane</keyword>
<evidence type="ECO:0000313" key="2">
    <source>
        <dbReference type="EMBL" id="SEN66269.1"/>
    </source>
</evidence>
<sequence>MTTMTVRPTGLATLVLLTWDRLLMTAALVAALYAGAWVALI</sequence>
<name>A0A1H8ID99_9RHOB</name>
<keyword evidence="1" id="KW-1133">Transmembrane helix</keyword>
<dbReference type="EMBL" id="FOCI01000025">
    <property type="protein sequence ID" value="SEN66269.1"/>
    <property type="molecule type" value="Genomic_DNA"/>
</dbReference>
<keyword evidence="1" id="KW-0472">Membrane</keyword>
<keyword evidence="3" id="KW-1185">Reference proteome</keyword>
<proteinExistence type="predicted"/>
<accession>A0A1H8ID99</accession>
<organism evidence="2 3">
    <name type="scientific">Loktanella fryxellensis</name>
    <dbReference type="NCBI Taxonomy" id="245187"/>
    <lineage>
        <taxon>Bacteria</taxon>
        <taxon>Pseudomonadati</taxon>
        <taxon>Pseudomonadota</taxon>
        <taxon>Alphaproteobacteria</taxon>
        <taxon>Rhodobacterales</taxon>
        <taxon>Roseobacteraceae</taxon>
        <taxon>Loktanella</taxon>
    </lineage>
</organism>
<dbReference type="AlphaFoldDB" id="A0A1H8ID99"/>
<evidence type="ECO:0000256" key="1">
    <source>
        <dbReference type="SAM" id="Phobius"/>
    </source>
</evidence>